<evidence type="ECO:0000256" key="3">
    <source>
        <dbReference type="ARBA" id="ARBA00022448"/>
    </source>
</evidence>
<proteinExistence type="inferred from homology"/>
<keyword evidence="9" id="KW-0406">Ion transport</keyword>
<dbReference type="GO" id="GO:0006811">
    <property type="term" value="P:monoatomic ion transport"/>
    <property type="evidence" value="ECO:0007669"/>
    <property type="project" value="UniProtKB-KW"/>
</dbReference>
<comment type="subcellular location">
    <subcellularLocation>
        <location evidence="1">Cell outer membrane</location>
        <topology evidence="1">Multi-pass membrane protein</topology>
    </subcellularLocation>
</comment>
<dbReference type="InterPro" id="IPR054765">
    <property type="entry name" value="SLBB_dom"/>
</dbReference>
<dbReference type="GO" id="GO:0009279">
    <property type="term" value="C:cell outer membrane"/>
    <property type="evidence" value="ECO:0007669"/>
    <property type="project" value="UniProtKB-SubCell"/>
</dbReference>
<evidence type="ECO:0000256" key="14">
    <source>
        <dbReference type="ARBA" id="ARBA00023288"/>
    </source>
</evidence>
<keyword evidence="10" id="KW-0626">Porin</keyword>
<evidence type="ECO:0000259" key="17">
    <source>
        <dbReference type="Pfam" id="PF22461"/>
    </source>
</evidence>
<keyword evidence="12" id="KW-0564">Palmitate</keyword>
<evidence type="ECO:0000256" key="7">
    <source>
        <dbReference type="ARBA" id="ARBA00022729"/>
    </source>
</evidence>
<sequence>MRMSARANSSTPGDEASVEQTNANIPITDISIALIKQMREAAAKANVSEAQDLTWEPAPYTMGIGDVLQITIWDHPELAAALGTQTQSVVRPSDPVSGFVVDQKGNLNFPYVGSLHVDGLRTDQLQQLLTQKLKPVFNNPQVTVRIASYRSKQIYIDGEVHAPGAQQINDIPMTLYEAINRAGGFSATADQSRLVLVRNGVSYPLDLPKMVSSGQNPSKIFLKNGDLLRVMSRDESGVFVMGEVNRPAMAIPMKNGKLSLSDAISQAGSLNNASADAAQLYVIRGSLNSNPQVFHLDARSPVSMILANQFDLQPEDVVYIDGNGLVRFSRVLNLLMPAINAGLTAAIVTK</sequence>
<evidence type="ECO:0000256" key="10">
    <source>
        <dbReference type="ARBA" id="ARBA00023114"/>
    </source>
</evidence>
<reference evidence="18" key="1">
    <citation type="submission" date="2022-08" db="EMBL/GenBank/DDBJ databases">
        <authorList>
            <person name="Kim S.-J."/>
        </authorList>
    </citation>
    <scope>NUCLEOTIDE SEQUENCE</scope>
    <source>
        <strain evidence="18">KJ</strain>
    </source>
</reference>
<dbReference type="EMBL" id="JANSLM010000004">
    <property type="protein sequence ID" value="MDT8838263.1"/>
    <property type="molecule type" value="Genomic_DNA"/>
</dbReference>
<keyword evidence="6" id="KW-0812">Transmembrane</keyword>
<dbReference type="Pfam" id="PF22461">
    <property type="entry name" value="SLBB_2"/>
    <property type="match status" value="2"/>
</dbReference>
<keyword evidence="8" id="KW-0625">Polysaccharide transport</keyword>
<feature type="domain" description="Polysaccharide export protein N-terminal" evidence="16">
    <location>
        <begin position="57"/>
        <end position="146"/>
    </location>
</feature>
<keyword evidence="5" id="KW-0762">Sugar transport</keyword>
<dbReference type="Gene3D" id="3.10.560.10">
    <property type="entry name" value="Outer membrane lipoprotein wza domain like"/>
    <property type="match status" value="2"/>
</dbReference>
<evidence type="ECO:0000256" key="12">
    <source>
        <dbReference type="ARBA" id="ARBA00023139"/>
    </source>
</evidence>
<dbReference type="InterPro" id="IPR003715">
    <property type="entry name" value="Poly_export_N"/>
</dbReference>
<evidence type="ECO:0000259" key="16">
    <source>
        <dbReference type="Pfam" id="PF02563"/>
    </source>
</evidence>
<evidence type="ECO:0000256" key="9">
    <source>
        <dbReference type="ARBA" id="ARBA00023065"/>
    </source>
</evidence>
<keyword evidence="14" id="KW-0449">Lipoprotein</keyword>
<dbReference type="RefSeq" id="WP_244207568.1">
    <property type="nucleotide sequence ID" value="NZ_JANSLM010000004.1"/>
</dbReference>
<evidence type="ECO:0000256" key="11">
    <source>
        <dbReference type="ARBA" id="ARBA00023136"/>
    </source>
</evidence>
<name>A0AAP5Q6X8_9BURK</name>
<gene>
    <name evidence="18" type="ORF">ParKJ_12645</name>
</gene>
<dbReference type="GO" id="GO:0015159">
    <property type="term" value="F:polysaccharide transmembrane transporter activity"/>
    <property type="evidence" value="ECO:0007669"/>
    <property type="project" value="InterPro"/>
</dbReference>
<keyword evidence="4" id="KW-1134">Transmembrane beta strand</keyword>
<feature type="domain" description="SLBB" evidence="17">
    <location>
        <begin position="238"/>
        <end position="320"/>
    </location>
</feature>
<dbReference type="GO" id="GO:0046930">
    <property type="term" value="C:pore complex"/>
    <property type="evidence" value="ECO:0007669"/>
    <property type="project" value="UniProtKB-KW"/>
</dbReference>
<feature type="region of interest" description="Disordered" evidence="15">
    <location>
        <begin position="1"/>
        <end position="22"/>
    </location>
</feature>
<accession>A0AAP5Q6X8</accession>
<comment type="caution">
    <text evidence="18">The sequence shown here is derived from an EMBL/GenBank/DDBJ whole genome shotgun (WGS) entry which is preliminary data.</text>
</comment>
<dbReference type="PANTHER" id="PTHR33619">
    <property type="entry name" value="POLYSACCHARIDE EXPORT PROTEIN GFCE-RELATED"/>
    <property type="match status" value="1"/>
</dbReference>
<evidence type="ECO:0000313" key="18">
    <source>
        <dbReference type="EMBL" id="MDT8838263.1"/>
    </source>
</evidence>
<evidence type="ECO:0000256" key="15">
    <source>
        <dbReference type="SAM" id="MobiDB-lite"/>
    </source>
</evidence>
<dbReference type="GO" id="GO:0015288">
    <property type="term" value="F:porin activity"/>
    <property type="evidence" value="ECO:0007669"/>
    <property type="project" value="UniProtKB-KW"/>
</dbReference>
<dbReference type="PANTHER" id="PTHR33619:SF3">
    <property type="entry name" value="POLYSACCHARIDE EXPORT PROTEIN GFCE-RELATED"/>
    <property type="match status" value="1"/>
</dbReference>
<dbReference type="Gene3D" id="3.30.1950.10">
    <property type="entry name" value="wza like domain"/>
    <property type="match status" value="1"/>
</dbReference>
<evidence type="ECO:0000256" key="6">
    <source>
        <dbReference type="ARBA" id="ARBA00022692"/>
    </source>
</evidence>
<evidence type="ECO:0000256" key="2">
    <source>
        <dbReference type="ARBA" id="ARBA00009450"/>
    </source>
</evidence>
<evidence type="ECO:0000313" key="19">
    <source>
        <dbReference type="Proteomes" id="UP001246473"/>
    </source>
</evidence>
<dbReference type="Proteomes" id="UP001246473">
    <property type="component" value="Unassembled WGS sequence"/>
</dbReference>
<comment type="similarity">
    <text evidence="2">Belongs to the BexD/CtrA/VexA family.</text>
</comment>
<feature type="domain" description="SLBB" evidence="17">
    <location>
        <begin position="152"/>
        <end position="230"/>
    </location>
</feature>
<evidence type="ECO:0000256" key="8">
    <source>
        <dbReference type="ARBA" id="ARBA00023047"/>
    </source>
</evidence>
<keyword evidence="13" id="KW-0998">Cell outer membrane</keyword>
<dbReference type="InterPro" id="IPR049712">
    <property type="entry name" value="Poly_export"/>
</dbReference>
<dbReference type="Pfam" id="PF02563">
    <property type="entry name" value="Poly_export"/>
    <property type="match status" value="1"/>
</dbReference>
<keyword evidence="3" id="KW-0813">Transport</keyword>
<evidence type="ECO:0000256" key="4">
    <source>
        <dbReference type="ARBA" id="ARBA00022452"/>
    </source>
</evidence>
<organism evidence="18 19">
    <name type="scientific">Paraburkholderia fungorum</name>
    <dbReference type="NCBI Taxonomy" id="134537"/>
    <lineage>
        <taxon>Bacteria</taxon>
        <taxon>Pseudomonadati</taxon>
        <taxon>Pseudomonadota</taxon>
        <taxon>Betaproteobacteria</taxon>
        <taxon>Burkholderiales</taxon>
        <taxon>Burkholderiaceae</taxon>
        <taxon>Paraburkholderia</taxon>
    </lineage>
</organism>
<protein>
    <submittedName>
        <fullName evidence="18">Polysaccharide biosynthesis/export family protein</fullName>
    </submittedName>
</protein>
<evidence type="ECO:0000256" key="5">
    <source>
        <dbReference type="ARBA" id="ARBA00022597"/>
    </source>
</evidence>
<keyword evidence="7" id="KW-0732">Signal</keyword>
<evidence type="ECO:0000256" key="13">
    <source>
        <dbReference type="ARBA" id="ARBA00023237"/>
    </source>
</evidence>
<keyword evidence="11" id="KW-0472">Membrane</keyword>
<dbReference type="AlphaFoldDB" id="A0AAP5Q6X8"/>
<evidence type="ECO:0000256" key="1">
    <source>
        <dbReference type="ARBA" id="ARBA00004571"/>
    </source>
</evidence>